<feature type="transmembrane region" description="Helical" evidence="1">
    <location>
        <begin position="7"/>
        <end position="32"/>
    </location>
</feature>
<gene>
    <name evidence="2" type="ORF">AJ85_05620</name>
</gene>
<reference evidence="2 3" key="1">
    <citation type="submission" date="2014-01" db="EMBL/GenBank/DDBJ databases">
        <title>Draft genome sequencing of Bacillus alcalophilus CGMCC 1.3604.</title>
        <authorList>
            <person name="Yang J."/>
            <person name="Diao L."/>
            <person name="Yang S."/>
        </authorList>
    </citation>
    <scope>NUCLEOTIDE SEQUENCE [LARGE SCALE GENOMIC DNA]</scope>
    <source>
        <strain evidence="2 3">CGMCC 1.3604</strain>
    </source>
</reference>
<protein>
    <submittedName>
        <fullName evidence="2">Uncharacterized protein</fullName>
    </submittedName>
</protein>
<keyword evidence="1" id="KW-0812">Transmembrane</keyword>
<dbReference type="Proteomes" id="UP000297014">
    <property type="component" value="Unassembled WGS sequence"/>
</dbReference>
<feature type="transmembrane region" description="Helical" evidence="1">
    <location>
        <begin position="52"/>
        <end position="72"/>
    </location>
</feature>
<evidence type="ECO:0000256" key="1">
    <source>
        <dbReference type="SAM" id="Phobius"/>
    </source>
</evidence>
<keyword evidence="1" id="KW-0472">Membrane</keyword>
<dbReference type="RefSeq" id="WP_003323630.1">
    <property type="nucleotide sequence ID" value="NZ_ALPT02000059.1"/>
</dbReference>
<proteinExistence type="predicted"/>
<dbReference type="EMBL" id="JALP01000394">
    <property type="protein sequence ID" value="THG88382.1"/>
    <property type="molecule type" value="Genomic_DNA"/>
</dbReference>
<name>A0A4V3X803_ALKAL</name>
<dbReference type="AlphaFoldDB" id="A0A4V3X803"/>
<evidence type="ECO:0000313" key="3">
    <source>
        <dbReference type="Proteomes" id="UP000297014"/>
    </source>
</evidence>
<keyword evidence="1" id="KW-1133">Transmembrane helix</keyword>
<comment type="caution">
    <text evidence="2">The sequence shown here is derived from an EMBL/GenBank/DDBJ whole genome shotgun (WGS) entry which is preliminary data.</text>
</comment>
<organism evidence="2 3">
    <name type="scientific">Alkalihalobacillus alcalophilus ATCC 27647 = CGMCC 1.3604</name>
    <dbReference type="NCBI Taxonomy" id="1218173"/>
    <lineage>
        <taxon>Bacteria</taxon>
        <taxon>Bacillati</taxon>
        <taxon>Bacillota</taxon>
        <taxon>Bacilli</taxon>
        <taxon>Bacillales</taxon>
        <taxon>Bacillaceae</taxon>
        <taxon>Alkalihalobacillus</taxon>
    </lineage>
</organism>
<evidence type="ECO:0000313" key="2">
    <source>
        <dbReference type="EMBL" id="THG88382.1"/>
    </source>
</evidence>
<dbReference type="OrthoDB" id="2622902at2"/>
<sequence>MKRFDRIGGVFLIAGALLFGLIHLAIAMYIPGRGTTISSERLFQTLYEMHGFVPYILSLIFMLLGVYFIFFMNEEKTDDTIQEQV</sequence>
<accession>A0A4V3X803</accession>